<keyword evidence="2 8" id="KW-1003">Cell membrane</keyword>
<feature type="transmembrane region" description="Helical" evidence="8">
    <location>
        <begin position="133"/>
        <end position="152"/>
    </location>
</feature>
<keyword evidence="5 8" id="KW-0472">Membrane</keyword>
<dbReference type="PANTHER" id="PTHR21143">
    <property type="entry name" value="INVERTEBRATE GUSTATORY RECEPTOR"/>
    <property type="match status" value="1"/>
</dbReference>
<feature type="transmembrane region" description="Helical" evidence="8">
    <location>
        <begin position="172"/>
        <end position="191"/>
    </location>
</feature>
<evidence type="ECO:0000256" key="4">
    <source>
        <dbReference type="ARBA" id="ARBA00022989"/>
    </source>
</evidence>
<evidence type="ECO:0000313" key="11">
    <source>
        <dbReference type="Proteomes" id="UP000007266"/>
    </source>
</evidence>
<dbReference type="GO" id="GO:0030425">
    <property type="term" value="C:dendrite"/>
    <property type="evidence" value="ECO:0000318"/>
    <property type="project" value="GO_Central"/>
</dbReference>
<dbReference type="Pfam" id="PF08395">
    <property type="entry name" value="7tm_7"/>
    <property type="match status" value="1"/>
</dbReference>
<keyword evidence="11" id="KW-1185">Reference proteome</keyword>
<keyword evidence="4 8" id="KW-1133">Transmembrane helix</keyword>
<dbReference type="GO" id="GO:0050909">
    <property type="term" value="P:sensory perception of taste"/>
    <property type="evidence" value="ECO:0007669"/>
    <property type="project" value="InterPro"/>
</dbReference>
<evidence type="ECO:0000256" key="2">
    <source>
        <dbReference type="ARBA" id="ARBA00022475"/>
    </source>
</evidence>
<feature type="transmembrane region" description="Helical" evidence="8">
    <location>
        <begin position="278"/>
        <end position="295"/>
    </location>
</feature>
<dbReference type="STRING" id="7070.A2AXC0"/>
<dbReference type="GO" id="GO:0043025">
    <property type="term" value="C:neuronal cell body"/>
    <property type="evidence" value="ECO:0000318"/>
    <property type="project" value="GO_Central"/>
</dbReference>
<dbReference type="InParanoid" id="A2AXC0"/>
<evidence type="ECO:0000256" key="7">
    <source>
        <dbReference type="ARBA" id="ARBA00023224"/>
    </source>
</evidence>
<sequence length="376" mass="43431">MSYRLSRNDIRFLKVMYKLSHFLSITPNYDFENFVIISPRCDKISAICFLLSTILGTCWIIYVRIYCKEIRFFEISFEILGSLDSLILLMVLVSIILGSLKTKEWAKLNNKFQYIDEKLKTRDQKERNLFKNAYFQLVLSISVYSSSVGYTQYVRIAAKGLPTLKLFALHEFYGFCYLWVLILICNIALAFKQRYQLINEQMAVRINPKNCASFVIEVRKLSRLLGEMVGLFNDIFGWPLVFITGRFVIKILVALNFFTSTLEIDNLYLKHKLEISSLVQTAITLVAMCGLVLICDSAKSESQQTVFLCYKLMEKFPERSHEQQELYMAAQVIEKSVANFTAAGFFDVKRSTLFGILATTTTYLIVTIQFNQGLNK</sequence>
<dbReference type="GO" id="GO:0008049">
    <property type="term" value="P:male courtship behavior"/>
    <property type="evidence" value="ECO:0000318"/>
    <property type="project" value="GO_Central"/>
</dbReference>
<reference evidence="9" key="2">
    <citation type="journal article" date="2007" name="PLoS ONE">
        <title>A Family of Chemoreceptors in Tribolium castaneum (Tenebrionidae: Coleoptera).</title>
        <authorList>
            <person name="Abdel-Latief M."/>
        </authorList>
    </citation>
    <scope>NUCLEOTIDE SEQUENCE</scope>
</reference>
<keyword evidence="7 8" id="KW-0807">Transducer</keyword>
<dbReference type="EMBL" id="KQ971338">
    <property type="protein sequence ID" value="EFA02932.2"/>
    <property type="molecule type" value="Genomic_DNA"/>
</dbReference>
<keyword evidence="3 8" id="KW-0812">Transmembrane</keyword>
<evidence type="ECO:0000256" key="6">
    <source>
        <dbReference type="ARBA" id="ARBA00023170"/>
    </source>
</evidence>
<reference evidence="9" key="1">
    <citation type="submission" date="2006-07" db="EMBL/GenBank/DDBJ databases">
        <authorList>
            <person name="Abdel-latief M."/>
        </authorList>
    </citation>
    <scope>NUCLEOTIDE SEQUENCE</scope>
</reference>
<comment type="function">
    <text evidence="8">Gustatory receptor which mediates acceptance or avoidance behavior, depending on its substrates.</text>
</comment>
<protein>
    <recommendedName>
        <fullName evidence="8">Gustatory receptor</fullName>
    </recommendedName>
</protein>
<dbReference type="AlphaFoldDB" id="A2AXC0"/>
<evidence type="ECO:0000313" key="9">
    <source>
        <dbReference type="EMBL" id="CAL23191.2"/>
    </source>
</evidence>
<evidence type="ECO:0000256" key="1">
    <source>
        <dbReference type="ARBA" id="ARBA00004651"/>
    </source>
</evidence>
<name>A2AXC0_TRICA</name>
<organism evidence="9">
    <name type="scientific">Tribolium castaneum</name>
    <name type="common">Red flour beetle</name>
    <dbReference type="NCBI Taxonomy" id="7070"/>
    <lineage>
        <taxon>Eukaryota</taxon>
        <taxon>Metazoa</taxon>
        <taxon>Ecdysozoa</taxon>
        <taxon>Arthropoda</taxon>
        <taxon>Hexapoda</taxon>
        <taxon>Insecta</taxon>
        <taxon>Pterygota</taxon>
        <taxon>Neoptera</taxon>
        <taxon>Endopterygota</taxon>
        <taxon>Coleoptera</taxon>
        <taxon>Polyphaga</taxon>
        <taxon>Cucujiformia</taxon>
        <taxon>Tenebrionidae</taxon>
        <taxon>Tenebrionidae incertae sedis</taxon>
        <taxon>Tribolium</taxon>
    </lineage>
</organism>
<dbReference type="EMBL" id="AM292379">
    <property type="protein sequence ID" value="CAL23191.2"/>
    <property type="molecule type" value="Genomic_DNA"/>
</dbReference>
<dbReference type="HOGENOM" id="CLU_060014_1_0_1"/>
<comment type="caution">
    <text evidence="8">Lacks conserved residue(s) required for the propagation of feature annotation.</text>
</comment>
<comment type="subcellular location">
    <subcellularLocation>
        <location evidence="1 8">Cell membrane</location>
        <topology evidence="1 8">Multi-pass membrane protein</topology>
    </subcellularLocation>
</comment>
<reference evidence="10 11" key="4">
    <citation type="journal article" date="2010" name="Nucleic Acids Res.">
        <title>BeetleBase in 2010: revisions to provide comprehensive genomic information for Tribolium castaneum.</title>
        <authorList>
            <person name="Kim H.S."/>
            <person name="Murphy T."/>
            <person name="Xia J."/>
            <person name="Caragea D."/>
            <person name="Park Y."/>
            <person name="Beeman R.W."/>
            <person name="Lorenzen M.D."/>
            <person name="Butcher S."/>
            <person name="Manak J.R."/>
            <person name="Brown S.J."/>
        </authorList>
    </citation>
    <scope>GENOME REANNOTATION</scope>
    <source>
        <strain evidence="10 11">Georgia GA2</strain>
    </source>
</reference>
<feature type="transmembrane region" description="Helical" evidence="8">
    <location>
        <begin position="235"/>
        <end position="258"/>
    </location>
</feature>
<gene>
    <name evidence="9" type="primary">gr58</name>
    <name evidence="10" type="synonym">AUGUSTUS-3.0.2_30191</name>
    <name evidence="10" type="ORF">TcasGA2_TC030191</name>
</gene>
<feature type="transmembrane region" description="Helical" evidence="8">
    <location>
        <begin position="44"/>
        <end position="63"/>
    </location>
</feature>
<keyword evidence="6 8" id="KW-0675">Receptor</keyword>
<dbReference type="GO" id="GO:0005886">
    <property type="term" value="C:plasma membrane"/>
    <property type="evidence" value="ECO:0007669"/>
    <property type="project" value="UniProtKB-SubCell"/>
</dbReference>
<evidence type="ECO:0000313" key="10">
    <source>
        <dbReference type="EMBL" id="EFA02932.2"/>
    </source>
</evidence>
<proteinExistence type="inferred from homology"/>
<reference evidence="10" key="5">
    <citation type="submission" date="2014-11" db="EMBL/GenBank/DDBJ databases">
        <title>Tools and pipelines for BioNano data: molecule assembly pipeline and FASTA super scaffolding tool.</title>
        <authorList>
            <person name="Shelton J.M."/>
            <person name="Herndon N."/>
            <person name="Coleman C."/>
            <person name="Lu N."/>
            <person name="Brown S.J."/>
        </authorList>
    </citation>
    <scope>NUCLEOTIDE SEQUENCE</scope>
    <source>
        <strain evidence="10">Georgia GA2</strain>
    </source>
</reference>
<dbReference type="GO" id="GO:0007635">
    <property type="term" value="P:chemosensory behavior"/>
    <property type="evidence" value="ECO:0000318"/>
    <property type="project" value="GO_Central"/>
</dbReference>
<dbReference type="GO" id="GO:0007165">
    <property type="term" value="P:signal transduction"/>
    <property type="evidence" value="ECO:0007669"/>
    <property type="project" value="UniProtKB-KW"/>
</dbReference>
<reference evidence="10 11" key="3">
    <citation type="journal article" date="2008" name="Nature">
        <title>The genome of the model beetle and pest Tribolium castaneum.</title>
        <authorList>
            <consortium name="Tribolium Genome Sequencing Consortium"/>
            <person name="Richards S."/>
            <person name="Gibbs R.A."/>
            <person name="Weinstock G.M."/>
            <person name="Brown S.J."/>
            <person name="Denell R."/>
            <person name="Beeman R.W."/>
            <person name="Gibbs R."/>
            <person name="Beeman R.W."/>
            <person name="Brown S.J."/>
            <person name="Bucher G."/>
            <person name="Friedrich M."/>
            <person name="Grimmelikhuijzen C.J."/>
            <person name="Klingler M."/>
            <person name="Lorenzen M."/>
            <person name="Richards S."/>
            <person name="Roth S."/>
            <person name="Schroder R."/>
            <person name="Tautz D."/>
            <person name="Zdobnov E.M."/>
            <person name="Muzny D."/>
            <person name="Gibbs R.A."/>
            <person name="Weinstock G.M."/>
            <person name="Attaway T."/>
            <person name="Bell S."/>
            <person name="Buhay C.J."/>
            <person name="Chandrabose M.N."/>
            <person name="Chavez D."/>
            <person name="Clerk-Blankenburg K.P."/>
            <person name="Cree A."/>
            <person name="Dao M."/>
            <person name="Davis C."/>
            <person name="Chacko J."/>
            <person name="Dinh H."/>
            <person name="Dugan-Rocha S."/>
            <person name="Fowler G."/>
            <person name="Garner T.T."/>
            <person name="Garnes J."/>
            <person name="Gnirke A."/>
            <person name="Hawes A."/>
            <person name="Hernandez J."/>
            <person name="Hines S."/>
            <person name="Holder M."/>
            <person name="Hume J."/>
            <person name="Jhangiani S.N."/>
            <person name="Joshi V."/>
            <person name="Khan Z.M."/>
            <person name="Jackson L."/>
            <person name="Kovar C."/>
            <person name="Kowis A."/>
            <person name="Lee S."/>
            <person name="Lewis L.R."/>
            <person name="Margolis J."/>
            <person name="Morgan M."/>
            <person name="Nazareth L.V."/>
            <person name="Nguyen N."/>
            <person name="Okwuonu G."/>
            <person name="Parker D."/>
            <person name="Richards S."/>
            <person name="Ruiz S.J."/>
            <person name="Santibanez J."/>
            <person name="Savard J."/>
            <person name="Scherer S.E."/>
            <person name="Schneider B."/>
            <person name="Sodergren E."/>
            <person name="Tautz D."/>
            <person name="Vattahil S."/>
            <person name="Villasana D."/>
            <person name="White C.S."/>
            <person name="Wright R."/>
            <person name="Park Y."/>
            <person name="Beeman R.W."/>
            <person name="Lord J."/>
            <person name="Oppert B."/>
            <person name="Lorenzen M."/>
            <person name="Brown S."/>
            <person name="Wang L."/>
            <person name="Savard J."/>
            <person name="Tautz D."/>
            <person name="Richards S."/>
            <person name="Weinstock G."/>
            <person name="Gibbs R.A."/>
            <person name="Liu Y."/>
            <person name="Worley K."/>
            <person name="Weinstock G."/>
            <person name="Elsik C.G."/>
            <person name="Reese J.T."/>
            <person name="Elhaik E."/>
            <person name="Landan G."/>
            <person name="Graur D."/>
            <person name="Arensburger P."/>
            <person name="Atkinson P."/>
            <person name="Beeman R.W."/>
            <person name="Beidler J."/>
            <person name="Brown S.J."/>
            <person name="Demuth J.P."/>
            <person name="Drury D.W."/>
            <person name="Du Y.Z."/>
            <person name="Fujiwara H."/>
            <person name="Lorenzen M."/>
            <person name="Maselli V."/>
            <person name="Osanai M."/>
            <person name="Park Y."/>
            <person name="Robertson H.M."/>
            <person name="Tu Z."/>
            <person name="Wang J.J."/>
            <person name="Wang S."/>
            <person name="Richards S."/>
            <person name="Song H."/>
            <person name="Zhang L."/>
            <person name="Sodergren E."/>
            <person name="Werner D."/>
            <person name="Stanke M."/>
            <person name="Morgenstern B."/>
            <person name="Solovyev V."/>
            <person name="Kosarev P."/>
            <person name="Brown G."/>
            <person name="Chen H.C."/>
            <person name="Ermolaeva O."/>
            <person name="Hlavina W."/>
            <person name="Kapustin Y."/>
            <person name="Kiryutin B."/>
            <person name="Kitts P."/>
            <person name="Maglott D."/>
            <person name="Pruitt K."/>
            <person name="Sapojnikov V."/>
            <person name="Souvorov A."/>
            <person name="Mackey A.J."/>
            <person name="Waterhouse R.M."/>
            <person name="Wyder S."/>
            <person name="Zdobnov E.M."/>
            <person name="Zdobnov E.M."/>
            <person name="Wyder S."/>
            <person name="Kriventseva E.V."/>
            <person name="Kadowaki T."/>
            <person name="Bork P."/>
            <person name="Aranda M."/>
            <person name="Bao R."/>
            <person name="Beermann A."/>
            <person name="Berns N."/>
            <person name="Bolognesi R."/>
            <person name="Bonneton F."/>
            <person name="Bopp D."/>
            <person name="Brown S.J."/>
            <person name="Bucher G."/>
            <person name="Butts T."/>
            <person name="Chaumot A."/>
            <person name="Denell R.E."/>
            <person name="Ferrier D.E."/>
            <person name="Friedrich M."/>
            <person name="Gordon C.M."/>
            <person name="Jindra M."/>
            <person name="Klingler M."/>
            <person name="Lan Q."/>
            <person name="Lattorff H.M."/>
            <person name="Laudet V."/>
            <person name="von Levetsow C."/>
            <person name="Liu Z."/>
            <person name="Lutz R."/>
            <person name="Lynch J.A."/>
            <person name="da Fonseca R.N."/>
            <person name="Posnien N."/>
            <person name="Reuter R."/>
            <person name="Roth S."/>
            <person name="Savard J."/>
            <person name="Schinko J.B."/>
            <person name="Schmitt C."/>
            <person name="Schoppmeier M."/>
            <person name="Schroder R."/>
            <person name="Shippy T.D."/>
            <person name="Simonnet F."/>
            <person name="Marques-Souza H."/>
            <person name="Tautz D."/>
            <person name="Tomoyasu Y."/>
            <person name="Trauner J."/>
            <person name="Van der Zee M."/>
            <person name="Vervoort M."/>
            <person name="Wittkopp N."/>
            <person name="Wimmer E.A."/>
            <person name="Yang X."/>
            <person name="Jones A.K."/>
            <person name="Sattelle D.B."/>
            <person name="Ebert P.R."/>
            <person name="Nelson D."/>
            <person name="Scott J.G."/>
            <person name="Beeman R.W."/>
            <person name="Muthukrishnan S."/>
            <person name="Kramer K.J."/>
            <person name="Arakane Y."/>
            <person name="Beeman R.W."/>
            <person name="Zhu Q."/>
            <person name="Hogenkamp D."/>
            <person name="Dixit R."/>
            <person name="Oppert B."/>
            <person name="Jiang H."/>
            <person name="Zou Z."/>
            <person name="Marshall J."/>
            <person name="Elpidina E."/>
            <person name="Vinokurov K."/>
            <person name="Oppert C."/>
            <person name="Zou Z."/>
            <person name="Evans J."/>
            <person name="Lu Z."/>
            <person name="Zhao P."/>
            <person name="Sumathipala N."/>
            <person name="Altincicek B."/>
            <person name="Vilcinskas A."/>
            <person name="Williams M."/>
            <person name="Hultmark D."/>
            <person name="Hetru C."/>
            <person name="Jiang H."/>
            <person name="Grimmelikhuijzen C.J."/>
            <person name="Hauser F."/>
            <person name="Cazzamali G."/>
            <person name="Williamson M."/>
            <person name="Park Y."/>
            <person name="Li B."/>
            <person name="Tanaka Y."/>
            <person name="Predel R."/>
            <person name="Neupert S."/>
            <person name="Schachtner J."/>
            <person name="Verleyen P."/>
            <person name="Raible F."/>
            <person name="Bork P."/>
            <person name="Friedrich M."/>
            <person name="Walden K.K."/>
            <person name="Robertson H.M."/>
            <person name="Angeli S."/>
            <person name="Foret S."/>
            <person name="Bucher G."/>
            <person name="Schuetz S."/>
            <person name="Maleszka R."/>
            <person name="Wimmer E.A."/>
            <person name="Beeman R.W."/>
            <person name="Lorenzen M."/>
            <person name="Tomoyasu Y."/>
            <person name="Miller S.C."/>
            <person name="Grossmann D."/>
            <person name="Bucher G."/>
        </authorList>
    </citation>
    <scope>NUCLEOTIDE SEQUENCE [LARGE SCALE GENOMIC DNA]</scope>
    <source>
        <strain evidence="10 11">Georgia GA2</strain>
    </source>
</reference>
<dbReference type="Proteomes" id="UP000007266">
    <property type="component" value="Linkage group 4"/>
</dbReference>
<comment type="similarity">
    <text evidence="8">Belongs to the insect chemoreceptor superfamily. Gustatory receptor (GR) family.</text>
</comment>
<accession>A2AXC0</accession>
<evidence type="ECO:0000256" key="3">
    <source>
        <dbReference type="ARBA" id="ARBA00022692"/>
    </source>
</evidence>
<evidence type="ECO:0000256" key="8">
    <source>
        <dbReference type="RuleBase" id="RU363108"/>
    </source>
</evidence>
<feature type="transmembrane region" description="Helical" evidence="8">
    <location>
        <begin position="75"/>
        <end position="97"/>
    </location>
</feature>
<dbReference type="InterPro" id="IPR013604">
    <property type="entry name" value="7TM_chemorcpt"/>
</dbReference>
<dbReference type="GO" id="GO:0030424">
    <property type="term" value="C:axon"/>
    <property type="evidence" value="ECO:0000318"/>
    <property type="project" value="GO_Central"/>
</dbReference>
<accession>D1ZZE2</accession>
<dbReference type="PANTHER" id="PTHR21143:SF104">
    <property type="entry name" value="GUSTATORY RECEPTOR 8A-RELATED"/>
    <property type="match status" value="1"/>
</dbReference>
<evidence type="ECO:0000256" key="5">
    <source>
        <dbReference type="ARBA" id="ARBA00023136"/>
    </source>
</evidence>